<dbReference type="EMBL" id="HBHK01020781">
    <property type="protein sequence ID" value="CAD9697421.1"/>
    <property type="molecule type" value="Transcribed_RNA"/>
</dbReference>
<name>A0A7S2WNS1_9STRA</name>
<organism evidence="2">
    <name type="scientific">Mucochytrium quahogii</name>
    <dbReference type="NCBI Taxonomy" id="96639"/>
    <lineage>
        <taxon>Eukaryota</taxon>
        <taxon>Sar</taxon>
        <taxon>Stramenopiles</taxon>
        <taxon>Bigyra</taxon>
        <taxon>Labyrinthulomycetes</taxon>
        <taxon>Thraustochytrida</taxon>
        <taxon>Thraustochytriidae</taxon>
        <taxon>Mucochytrium</taxon>
    </lineage>
</organism>
<evidence type="ECO:0000256" key="1">
    <source>
        <dbReference type="SAM" id="MobiDB-lite"/>
    </source>
</evidence>
<dbReference type="AlphaFoldDB" id="A0A7S2WNS1"/>
<gene>
    <name evidence="2" type="ORF">QSP1433_LOCUS13204</name>
</gene>
<feature type="compositionally biased region" description="Polar residues" evidence="1">
    <location>
        <begin position="138"/>
        <end position="157"/>
    </location>
</feature>
<accession>A0A7S2WNS1</accession>
<evidence type="ECO:0000313" key="2">
    <source>
        <dbReference type="EMBL" id="CAD9697421.1"/>
    </source>
</evidence>
<feature type="region of interest" description="Disordered" evidence="1">
    <location>
        <begin position="132"/>
        <end position="199"/>
    </location>
</feature>
<protein>
    <submittedName>
        <fullName evidence="2">Uncharacterized protein</fullName>
    </submittedName>
</protein>
<reference evidence="2" key="1">
    <citation type="submission" date="2021-01" db="EMBL/GenBank/DDBJ databases">
        <authorList>
            <person name="Corre E."/>
            <person name="Pelletier E."/>
            <person name="Niang G."/>
            <person name="Scheremetjew M."/>
            <person name="Finn R."/>
            <person name="Kale V."/>
            <person name="Holt S."/>
            <person name="Cochrane G."/>
            <person name="Meng A."/>
            <person name="Brown T."/>
            <person name="Cohen L."/>
        </authorList>
    </citation>
    <scope>NUCLEOTIDE SEQUENCE</scope>
    <source>
        <strain evidence="2">NY070348D</strain>
    </source>
</reference>
<proteinExistence type="predicted"/>
<sequence>MDEPFGASVDDVIERLRHTLNSLASAPQSVYLGDMHMQTNVKKNSLATISAPGEFVPAFSSQVNPQGHTGNATQDRFDPLLTCHENWEGIENALNLPQEYTPKSEPDPWGMPTFTPSYAEPMPFQTQQWNIWGPPTAPSSENSFGYNVRGNEQSGGSPNRKRQSGEFKSLSTEAIKRERTRQDCASFPREFSMETGREEARLPQGLVPGIHKSYVSAVAADPAPKPKQRPVQGSWRDNCIAPKVIPLVDYFRGGDSHPFHPEKFNLSSTDLQMMVRMLNHDLNEGYGCVPIKNHFTCGREPSLGLDPELPPKDSPFVILYLVKHRSGRYALYQGLNTFAGVYGEDVKVESAIGQDVVISSDGQGGGEAFGKLLVCCPLRLTPGLPEVPFMPVLRLATRIDRALVETRKSQERILLDKAKALFCKYVHKGRAVNGANVCKAELQLDLKRLLIFIDYQDTFPWNTMLNDLYEFVKKTLRLPKNQKIRIWIQSKAHVRKAKYQ</sequence>